<organism evidence="2 3">
    <name type="scientific">Methanomethylophilus alvi</name>
    <dbReference type="NCBI Taxonomy" id="1291540"/>
    <lineage>
        <taxon>Archaea</taxon>
        <taxon>Methanobacteriati</taxon>
        <taxon>Thermoplasmatota</taxon>
        <taxon>Thermoplasmata</taxon>
        <taxon>Methanomassiliicoccales</taxon>
        <taxon>Methanomethylophilaceae</taxon>
        <taxon>Methanomethylophilus</taxon>
    </lineage>
</organism>
<dbReference type="SUPFAM" id="SSF50249">
    <property type="entry name" value="Nucleic acid-binding proteins"/>
    <property type="match status" value="3"/>
</dbReference>
<evidence type="ECO:0000313" key="3">
    <source>
        <dbReference type="Proteomes" id="UP000273278"/>
    </source>
</evidence>
<dbReference type="InterPro" id="IPR051231">
    <property type="entry name" value="SOSS-B"/>
</dbReference>
<dbReference type="GeneID" id="41320958"/>
<dbReference type="AlphaFoldDB" id="A0A3G3IEX6"/>
<dbReference type="Proteomes" id="UP000273278">
    <property type="component" value="Chromosome"/>
</dbReference>
<proteinExistence type="predicted"/>
<dbReference type="InterPro" id="IPR012340">
    <property type="entry name" value="NA-bd_OB-fold"/>
</dbReference>
<dbReference type="EMBL" id="CP017686">
    <property type="protein sequence ID" value="AYQ54355.1"/>
    <property type="molecule type" value="Genomic_DNA"/>
</dbReference>
<dbReference type="PANTHER" id="PTHR13356">
    <property type="entry name" value="OB FOLD NUCLEIC ACID BINDING PROTEIN-RELATED"/>
    <property type="match status" value="1"/>
</dbReference>
<dbReference type="CDD" id="cd04491">
    <property type="entry name" value="SoSSB_OBF"/>
    <property type="match status" value="2"/>
</dbReference>
<evidence type="ECO:0000313" key="2">
    <source>
        <dbReference type="EMBL" id="AYQ54355.1"/>
    </source>
</evidence>
<dbReference type="GO" id="GO:0000724">
    <property type="term" value="P:double-strand break repair via homologous recombination"/>
    <property type="evidence" value="ECO:0007669"/>
    <property type="project" value="TreeGrafter"/>
</dbReference>
<protein>
    <submittedName>
        <fullName evidence="2">Single-stranded DNA-binding protein</fullName>
    </submittedName>
</protein>
<accession>A0A3G3IEX6</accession>
<name>A0A3G3IEX6_9ARCH</name>
<dbReference type="PANTHER" id="PTHR13356:SF10">
    <property type="entry name" value="REPLICATION FACTOR-A PROTEIN 1"/>
    <property type="match status" value="1"/>
</dbReference>
<gene>
    <name evidence="2" type="ORF">BKD89_00775</name>
</gene>
<keyword evidence="1 2" id="KW-0238">DNA-binding</keyword>
<dbReference type="RefSeq" id="WP_015504065.1">
    <property type="nucleotide sequence ID" value="NZ_CAYARL010000008.1"/>
</dbReference>
<reference evidence="2 3" key="1">
    <citation type="submission" date="2016-10" db="EMBL/GenBank/DDBJ databases">
        <title>Complete genome of the TMA-utilizing, human hosted archaeon Methanomethylophilus alvus Gen. nov, sp. nov., strain Mx-05, derived from a pure culture.</title>
        <authorList>
            <person name="Brugere J.-F."/>
            <person name="Ben Hania W."/>
            <person name="Chaudhary P.P."/>
            <person name="Gaci N."/>
            <person name="Borrel G."/>
            <person name="Cao Van Tuat L."/>
            <person name="Fardeau M.-L."/>
            <person name="Harris H.M.B."/>
            <person name="O'Toole P.W."/>
            <person name="Ollivier B."/>
        </authorList>
    </citation>
    <scope>NUCLEOTIDE SEQUENCE [LARGE SCALE GENOMIC DNA]</scope>
    <source>
        <strain evidence="2 3">Mx-05</strain>
    </source>
</reference>
<dbReference type="GO" id="GO:0010212">
    <property type="term" value="P:response to ionizing radiation"/>
    <property type="evidence" value="ECO:0007669"/>
    <property type="project" value="TreeGrafter"/>
</dbReference>
<dbReference type="GO" id="GO:0003677">
    <property type="term" value="F:DNA binding"/>
    <property type="evidence" value="ECO:0007669"/>
    <property type="project" value="UniProtKB-KW"/>
</dbReference>
<dbReference type="OMA" id="TAWEDFG"/>
<sequence length="444" mass="48257">MDNFENMDIEPIVKDLYDALDGKVDEATIRKEVDTYINTYRIPVDSAKSGILKKLGNTRPANAFTGGQNVTKKIAELEGTEMNVTVVAKMVFVEKRTINAKGVEKTIISGIAGDDTGTTPFTIWSDSGEYEKGSVYTFRNAYTKKWRDQVQLNIGSRGKVEPNTEVTFDNVSRSAGSAAQEMDIGNITEQTKNCTVTGKVSEIASRVINVKGEEKTIWGGMMADSTGRIQFTAWKDFGLKDGEVICAKNAYIRAWKGIPQLNLGDNTEVERSDKDIGEIADGTTEKTVEDVVRIGGGLDISITGTIVDLRTGSGLIRRCPQCNRSVLSDECTIHGHIEPVMDLRLKATVDDGTGAISAVIGRAETEKITGITLEQAEEISKTKGDMGAVANKMASILILKKVTVKGNVMTDDFGPQMIVHSADISNVDVQSEAEKLYEEVEGSM</sequence>
<evidence type="ECO:0000256" key="1">
    <source>
        <dbReference type="ARBA" id="ARBA00023125"/>
    </source>
</evidence>
<dbReference type="Gene3D" id="2.40.50.140">
    <property type="entry name" value="Nucleic acid-binding proteins"/>
    <property type="match status" value="3"/>
</dbReference>